<keyword evidence="7" id="KW-0449">Lipoprotein</keyword>
<feature type="transmembrane region" description="Helical" evidence="6">
    <location>
        <begin position="235"/>
        <end position="254"/>
    </location>
</feature>
<accession>A0A3B0WRE2</accession>
<sequence>MIAYPEIDPVALSLGSLKIHWYGLMYLTGFVGAWFYGVQRTKIYTNWTRKQVEDVIFYGAMGVILGGRLGYTLFYNFPAFLDNPISLFYIWQGGMSYHGGMLGVFTGLYLFGRKNGMTFFQVSDFIAPWVPIGLGAGRLGNFINMELPGRSMDTIMPWAFDYGDHIARHPSSLYQFFTEGVLFFLILWWYSRKPRPLMAVSGVYMICYGSFRFFTEFFRTPDAHLGFIAFDWLTMGQLLSLPMILFGLTIFYIAHQRNTGMKNIDKSST</sequence>
<keyword evidence="4 6" id="KW-1133">Transmembrane helix</keyword>
<dbReference type="PANTHER" id="PTHR30589">
    <property type="entry name" value="PROLIPOPROTEIN DIACYLGLYCERYL TRANSFERASE"/>
    <property type="match status" value="1"/>
</dbReference>
<keyword evidence="3 6" id="KW-0812">Transmembrane</keyword>
<dbReference type="PANTHER" id="PTHR30589:SF0">
    <property type="entry name" value="PHOSPHATIDYLGLYCEROL--PROLIPOPROTEIN DIACYLGLYCERYL TRANSFERASE"/>
    <property type="match status" value="1"/>
</dbReference>
<dbReference type="GO" id="GO:0008961">
    <property type="term" value="F:phosphatidylglycerol-prolipoprotein diacylglyceryl transferase activity"/>
    <property type="evidence" value="ECO:0007669"/>
    <property type="project" value="InterPro"/>
</dbReference>
<protein>
    <submittedName>
        <fullName evidence="7">Prolipoprotein diacylglyceryl transferase</fullName>
    </submittedName>
</protein>
<evidence type="ECO:0000256" key="3">
    <source>
        <dbReference type="ARBA" id="ARBA00022692"/>
    </source>
</evidence>
<organism evidence="7">
    <name type="scientific">hydrothermal vent metagenome</name>
    <dbReference type="NCBI Taxonomy" id="652676"/>
    <lineage>
        <taxon>unclassified sequences</taxon>
        <taxon>metagenomes</taxon>
        <taxon>ecological metagenomes</taxon>
    </lineage>
</organism>
<feature type="transmembrane region" description="Helical" evidence="6">
    <location>
        <begin position="19"/>
        <end position="36"/>
    </location>
</feature>
<feature type="transmembrane region" description="Helical" evidence="6">
    <location>
        <begin position="197"/>
        <end position="215"/>
    </location>
</feature>
<gene>
    <name evidence="7" type="ORF">MNBD_GAMMA06-2146</name>
</gene>
<dbReference type="NCBIfam" id="TIGR00544">
    <property type="entry name" value="lgt"/>
    <property type="match status" value="1"/>
</dbReference>
<evidence type="ECO:0000256" key="2">
    <source>
        <dbReference type="ARBA" id="ARBA00022679"/>
    </source>
</evidence>
<dbReference type="AlphaFoldDB" id="A0A3B0WRE2"/>
<keyword evidence="2 7" id="KW-0808">Transferase</keyword>
<dbReference type="GO" id="GO:0042158">
    <property type="term" value="P:lipoprotein biosynthetic process"/>
    <property type="evidence" value="ECO:0007669"/>
    <property type="project" value="InterPro"/>
</dbReference>
<evidence type="ECO:0000256" key="1">
    <source>
        <dbReference type="ARBA" id="ARBA00022475"/>
    </source>
</evidence>
<name>A0A3B0WRE2_9ZZZZ</name>
<proteinExistence type="inferred from homology"/>
<dbReference type="PROSITE" id="PS01311">
    <property type="entry name" value="LGT"/>
    <property type="match status" value="1"/>
</dbReference>
<keyword evidence="5 6" id="KW-0472">Membrane</keyword>
<evidence type="ECO:0000256" key="6">
    <source>
        <dbReference type="SAM" id="Phobius"/>
    </source>
</evidence>
<keyword evidence="1" id="KW-1003">Cell membrane</keyword>
<dbReference type="InterPro" id="IPR001640">
    <property type="entry name" value="Lgt"/>
</dbReference>
<evidence type="ECO:0000313" key="7">
    <source>
        <dbReference type="EMBL" id="VAW51829.1"/>
    </source>
</evidence>
<reference evidence="7" key="1">
    <citation type="submission" date="2018-06" db="EMBL/GenBank/DDBJ databases">
        <authorList>
            <person name="Zhirakovskaya E."/>
        </authorList>
    </citation>
    <scope>NUCLEOTIDE SEQUENCE</scope>
</reference>
<dbReference type="EMBL" id="UOFD01000036">
    <property type="protein sequence ID" value="VAW51829.1"/>
    <property type="molecule type" value="Genomic_DNA"/>
</dbReference>
<evidence type="ECO:0000256" key="4">
    <source>
        <dbReference type="ARBA" id="ARBA00022989"/>
    </source>
</evidence>
<feature type="transmembrane region" description="Helical" evidence="6">
    <location>
        <begin position="56"/>
        <end position="77"/>
    </location>
</feature>
<feature type="transmembrane region" description="Helical" evidence="6">
    <location>
        <begin position="89"/>
        <end position="111"/>
    </location>
</feature>
<dbReference type="HAMAP" id="MF_01147">
    <property type="entry name" value="Lgt"/>
    <property type="match status" value="1"/>
</dbReference>
<dbReference type="GO" id="GO:0005886">
    <property type="term" value="C:plasma membrane"/>
    <property type="evidence" value="ECO:0007669"/>
    <property type="project" value="InterPro"/>
</dbReference>
<dbReference type="Pfam" id="PF01790">
    <property type="entry name" value="LGT"/>
    <property type="match status" value="1"/>
</dbReference>
<feature type="transmembrane region" description="Helical" evidence="6">
    <location>
        <begin position="123"/>
        <end position="143"/>
    </location>
</feature>
<feature type="transmembrane region" description="Helical" evidence="6">
    <location>
        <begin position="172"/>
        <end position="190"/>
    </location>
</feature>
<evidence type="ECO:0000256" key="5">
    <source>
        <dbReference type="ARBA" id="ARBA00023136"/>
    </source>
</evidence>